<organism evidence="3 4">
    <name type="scientific">Aneurinibacillus migulanus</name>
    <name type="common">Bacillus migulanus</name>
    <dbReference type="NCBI Taxonomy" id="47500"/>
    <lineage>
        <taxon>Bacteria</taxon>
        <taxon>Bacillati</taxon>
        <taxon>Bacillota</taxon>
        <taxon>Bacilli</taxon>
        <taxon>Bacillales</taxon>
        <taxon>Paenibacillaceae</taxon>
        <taxon>Aneurinibacillus group</taxon>
        <taxon>Aneurinibacillus</taxon>
    </lineage>
</organism>
<dbReference type="InterPro" id="IPR002104">
    <property type="entry name" value="Integrase_catalytic"/>
</dbReference>
<name>A0A1G8VWL9_ANEMI</name>
<dbReference type="GO" id="GO:0006310">
    <property type="term" value="P:DNA recombination"/>
    <property type="evidence" value="ECO:0007669"/>
    <property type="project" value="UniProtKB-KW"/>
</dbReference>
<dbReference type="InterPro" id="IPR050090">
    <property type="entry name" value="Tyrosine_recombinase_XerCD"/>
</dbReference>
<dbReference type="GO" id="GO:0015074">
    <property type="term" value="P:DNA integration"/>
    <property type="evidence" value="ECO:0007669"/>
    <property type="project" value="InterPro"/>
</dbReference>
<dbReference type="InterPro" id="IPR011010">
    <property type="entry name" value="DNA_brk_join_enz"/>
</dbReference>
<evidence type="ECO:0000313" key="3">
    <source>
        <dbReference type="EMBL" id="SDJ70488.1"/>
    </source>
</evidence>
<dbReference type="Gene3D" id="1.10.443.10">
    <property type="entry name" value="Intergrase catalytic core"/>
    <property type="match status" value="1"/>
</dbReference>
<accession>A0A1G8VWL9</accession>
<dbReference type="GO" id="GO:0003677">
    <property type="term" value="F:DNA binding"/>
    <property type="evidence" value="ECO:0007669"/>
    <property type="project" value="InterPro"/>
</dbReference>
<dbReference type="Pfam" id="PF00589">
    <property type="entry name" value="Phage_integrase"/>
    <property type="match status" value="1"/>
</dbReference>
<protein>
    <submittedName>
        <fullName evidence="3">Phage integrase family protein</fullName>
    </submittedName>
</protein>
<dbReference type="PANTHER" id="PTHR30349:SF64">
    <property type="entry name" value="PROPHAGE INTEGRASE INTD-RELATED"/>
    <property type="match status" value="1"/>
</dbReference>
<reference evidence="3 4" key="1">
    <citation type="submission" date="2016-10" db="EMBL/GenBank/DDBJ databases">
        <authorList>
            <person name="de Groot N.N."/>
        </authorList>
    </citation>
    <scope>NUCLEOTIDE SEQUENCE [LARGE SCALE GENOMIC DNA]</scope>
    <source>
        <strain evidence="3 4">DSM 2895</strain>
    </source>
</reference>
<evidence type="ECO:0000259" key="2">
    <source>
        <dbReference type="PROSITE" id="PS51898"/>
    </source>
</evidence>
<sequence>MASPKPVGSSSCPGIHLPHQHLYTSSLINLIPKVRRNNYPPKPVHEIHKFFLQYTVKRFDAGVVITVSSAAHVAQAHVQLPPTAPSFFSSLSPQEFVDVSNQIKTKAAHRVISLPPFVVNCLKKHKTEQNGQKLRLGNTYKNLDSVVATPIGTPVEPNTMNDYFQKQTKHAGLPVIRFHDLRHTHTTILLRMGGNPKLVSERMGHASVTITLDTYSHVLPDMQKDLAANLEIAMKNSRKTPPPSTLAD</sequence>
<dbReference type="EMBL" id="FNED01000026">
    <property type="protein sequence ID" value="SDJ70488.1"/>
    <property type="molecule type" value="Genomic_DNA"/>
</dbReference>
<dbReference type="CDD" id="cd01189">
    <property type="entry name" value="INT_ICEBs1_C_like"/>
    <property type="match status" value="1"/>
</dbReference>
<keyword evidence="1" id="KW-0233">DNA recombination</keyword>
<feature type="domain" description="Tyr recombinase" evidence="2">
    <location>
        <begin position="34"/>
        <end position="228"/>
    </location>
</feature>
<dbReference type="Proteomes" id="UP000182836">
    <property type="component" value="Unassembled WGS sequence"/>
</dbReference>
<dbReference type="SUPFAM" id="SSF56349">
    <property type="entry name" value="DNA breaking-rejoining enzymes"/>
    <property type="match status" value="1"/>
</dbReference>
<gene>
    <name evidence="3" type="ORF">SAMN04487909_1261</name>
</gene>
<proteinExistence type="predicted"/>
<evidence type="ECO:0000256" key="1">
    <source>
        <dbReference type="ARBA" id="ARBA00023172"/>
    </source>
</evidence>
<dbReference type="PANTHER" id="PTHR30349">
    <property type="entry name" value="PHAGE INTEGRASE-RELATED"/>
    <property type="match status" value="1"/>
</dbReference>
<dbReference type="PROSITE" id="PS51898">
    <property type="entry name" value="TYR_RECOMBINASE"/>
    <property type="match status" value="1"/>
</dbReference>
<dbReference type="AlphaFoldDB" id="A0A1G8VWL9"/>
<dbReference type="InterPro" id="IPR013762">
    <property type="entry name" value="Integrase-like_cat_sf"/>
</dbReference>
<evidence type="ECO:0000313" key="4">
    <source>
        <dbReference type="Proteomes" id="UP000182836"/>
    </source>
</evidence>